<dbReference type="SMART" id="SM00729">
    <property type="entry name" value="Elp3"/>
    <property type="match status" value="1"/>
</dbReference>
<dbReference type="GO" id="GO:0051539">
    <property type="term" value="F:4 iron, 4 sulfur cluster binding"/>
    <property type="evidence" value="ECO:0007669"/>
    <property type="project" value="UniProtKB-KW"/>
</dbReference>
<dbReference type="EMBL" id="FQXU01000021">
    <property type="protein sequence ID" value="SHI81657.1"/>
    <property type="molecule type" value="Genomic_DNA"/>
</dbReference>
<dbReference type="SFLD" id="SFLDF00319">
    <property type="entry name" value="Fe_hydrogenase_maturase_(HydG"/>
    <property type="match status" value="1"/>
</dbReference>
<organism evidence="9 10">
    <name type="scientific">Clostridium intestinale DSM 6191</name>
    <dbReference type="NCBI Taxonomy" id="1121320"/>
    <lineage>
        <taxon>Bacteria</taxon>
        <taxon>Bacillati</taxon>
        <taxon>Bacillota</taxon>
        <taxon>Clostridia</taxon>
        <taxon>Eubacteriales</taxon>
        <taxon>Clostridiaceae</taxon>
        <taxon>Clostridium</taxon>
    </lineage>
</organism>
<dbReference type="PROSITE" id="PS51918">
    <property type="entry name" value="RADICAL_SAM"/>
    <property type="match status" value="1"/>
</dbReference>
<evidence type="ECO:0000259" key="8">
    <source>
        <dbReference type="PROSITE" id="PS51918"/>
    </source>
</evidence>
<dbReference type="GO" id="GO:0044272">
    <property type="term" value="P:sulfur compound biosynthetic process"/>
    <property type="evidence" value="ECO:0007669"/>
    <property type="project" value="UniProtKB-ARBA"/>
</dbReference>
<dbReference type="GO" id="GO:0003824">
    <property type="term" value="F:catalytic activity"/>
    <property type="evidence" value="ECO:0007669"/>
    <property type="project" value="InterPro"/>
</dbReference>
<evidence type="ECO:0000256" key="4">
    <source>
        <dbReference type="ARBA" id="ARBA00022723"/>
    </source>
</evidence>
<dbReference type="InterPro" id="IPR006638">
    <property type="entry name" value="Elp3/MiaA/NifB-like_rSAM"/>
</dbReference>
<dbReference type="AlphaFoldDB" id="A0A1M6E836"/>
<dbReference type="Pfam" id="PF04055">
    <property type="entry name" value="Radical_SAM"/>
    <property type="match status" value="1"/>
</dbReference>
<comment type="cofactor">
    <cofactor evidence="1">
        <name>[4Fe-4S] cluster</name>
        <dbReference type="ChEBI" id="CHEBI:49883"/>
    </cofactor>
</comment>
<dbReference type="InterPro" id="IPR013785">
    <property type="entry name" value="Aldolase_TIM"/>
</dbReference>
<dbReference type="PANTHER" id="PTHR43583">
    <property type="entry name" value="2-IMINOACETATE SYNTHASE"/>
    <property type="match status" value="1"/>
</dbReference>
<keyword evidence="4" id="KW-0479">Metal-binding</keyword>
<dbReference type="GO" id="GO:0046872">
    <property type="term" value="F:metal ion binding"/>
    <property type="evidence" value="ECO:0007669"/>
    <property type="project" value="UniProtKB-KW"/>
</dbReference>
<dbReference type="SFLD" id="SFLDG01060">
    <property type="entry name" value="BATS_domain_containing"/>
    <property type="match status" value="1"/>
</dbReference>
<evidence type="ECO:0000256" key="3">
    <source>
        <dbReference type="ARBA" id="ARBA00022691"/>
    </source>
</evidence>
<dbReference type="InterPro" id="IPR007197">
    <property type="entry name" value="rSAM"/>
</dbReference>
<reference evidence="9 10" key="1">
    <citation type="submission" date="2016-11" db="EMBL/GenBank/DDBJ databases">
        <authorList>
            <person name="Jaros S."/>
            <person name="Januszkiewicz K."/>
            <person name="Wedrychowicz H."/>
        </authorList>
    </citation>
    <scope>NUCLEOTIDE SEQUENCE [LARGE SCALE GENOMIC DNA]</scope>
    <source>
        <strain evidence="9 10">DSM 6191</strain>
    </source>
</reference>
<accession>A0A1M6E836</accession>
<dbReference type="PANTHER" id="PTHR43583:SF2">
    <property type="entry name" value="THIAZOLE BIOSYNTHESIS PROTEIN"/>
    <property type="match status" value="1"/>
</dbReference>
<evidence type="ECO:0000256" key="7">
    <source>
        <dbReference type="ARBA" id="ARBA00034078"/>
    </source>
</evidence>
<evidence type="ECO:0000313" key="10">
    <source>
        <dbReference type="Proteomes" id="UP000184241"/>
    </source>
</evidence>
<protein>
    <submittedName>
        <fullName evidence="9">2-iminoacetate synthase</fullName>
    </submittedName>
</protein>
<dbReference type="SFLD" id="SFLDS00029">
    <property type="entry name" value="Radical_SAM"/>
    <property type="match status" value="1"/>
</dbReference>
<dbReference type="SUPFAM" id="SSF102114">
    <property type="entry name" value="Radical SAM enzymes"/>
    <property type="match status" value="1"/>
</dbReference>
<keyword evidence="3" id="KW-0949">S-adenosyl-L-methionine</keyword>
<dbReference type="SMART" id="SM00876">
    <property type="entry name" value="BATS"/>
    <property type="match status" value="1"/>
</dbReference>
<evidence type="ECO:0000256" key="1">
    <source>
        <dbReference type="ARBA" id="ARBA00001966"/>
    </source>
</evidence>
<keyword evidence="5" id="KW-0408">Iron</keyword>
<dbReference type="InterPro" id="IPR034428">
    <property type="entry name" value="ThiH/NoCL/HydG-like"/>
</dbReference>
<sequence>MIREYKAEEFIIDEEIYSSIEEGEKLAQDKEYVKNLLERSRDFKGLTHREAAVLLSVEDEELVQEMFKVAGEIKERIYGNRIVLFAPLYLSNHCVNNCEYCGYQHCNSDLLRKKLTQDQIAKEVQALEAMGHKRLALELGEDPINNPIEYVLESLKTIYSLKFDNGAIRRCNVNIAATTVEEYELLKDAGIGTYILFQETYHKPTYENLHPNGPKHNYNWHTTAMHRARAAGIDDVGMGVLYGLYEHKYDTIALLMHAEHLDKETGVGPHTLSVPRLRPAEGVDTNKYPHMLKDEEFKKLVAILRITVPYTGIILSTREEANFREEVLSVGVSQVSAGSCTGVGGYADENKIKENTAQFEVSDERSPSEVMRSLCNQGYVPSYCTACYREGRTGERFMALAKSGQIHNVCLPNALLTFKEYLIDYADEETKEVGEKAILKNLETIPNEAAKEACLKKLERIENGERDLRF</sequence>
<keyword evidence="2" id="KW-0004">4Fe-4S</keyword>
<dbReference type="NCBIfam" id="TIGR03955">
    <property type="entry name" value="rSAM_HydG"/>
    <property type="match status" value="1"/>
</dbReference>
<evidence type="ECO:0000313" key="9">
    <source>
        <dbReference type="EMBL" id="SHI81657.1"/>
    </source>
</evidence>
<dbReference type="Pfam" id="PF06968">
    <property type="entry name" value="BATS"/>
    <property type="match status" value="1"/>
</dbReference>
<dbReference type="RefSeq" id="WP_073022689.1">
    <property type="nucleotide sequence ID" value="NZ_FQXU01000021.1"/>
</dbReference>
<evidence type="ECO:0000256" key="5">
    <source>
        <dbReference type="ARBA" id="ARBA00023004"/>
    </source>
</evidence>
<comment type="cofactor">
    <cofactor evidence="7">
        <name>[2Fe-2S] cluster</name>
        <dbReference type="ChEBI" id="CHEBI:190135"/>
    </cofactor>
</comment>
<dbReference type="Proteomes" id="UP000184241">
    <property type="component" value="Unassembled WGS sequence"/>
</dbReference>
<dbReference type="SFLD" id="SFLDG01081">
    <property type="entry name" value="cleavage_of_the_Ca-Cb_bond_in"/>
    <property type="match status" value="1"/>
</dbReference>
<keyword evidence="6" id="KW-0411">Iron-sulfur</keyword>
<name>A0A1M6E836_9CLOT</name>
<evidence type="ECO:0000256" key="2">
    <source>
        <dbReference type="ARBA" id="ARBA00022485"/>
    </source>
</evidence>
<gene>
    <name evidence="9" type="ORF">SAMN02745941_04400</name>
</gene>
<dbReference type="InterPro" id="IPR058240">
    <property type="entry name" value="rSAM_sf"/>
</dbReference>
<dbReference type="InterPro" id="IPR010722">
    <property type="entry name" value="BATS_dom"/>
</dbReference>
<evidence type="ECO:0000256" key="6">
    <source>
        <dbReference type="ARBA" id="ARBA00023014"/>
    </source>
</evidence>
<feature type="domain" description="Radical SAM core" evidence="8">
    <location>
        <begin position="80"/>
        <end position="310"/>
    </location>
</feature>
<dbReference type="InterPro" id="IPR024007">
    <property type="entry name" value="FeFe-hyd_mat_HydG"/>
</dbReference>
<dbReference type="GO" id="GO:0042364">
    <property type="term" value="P:water-soluble vitamin biosynthetic process"/>
    <property type="evidence" value="ECO:0007669"/>
    <property type="project" value="UniProtKB-ARBA"/>
</dbReference>
<dbReference type="Gene3D" id="3.20.20.70">
    <property type="entry name" value="Aldolase class I"/>
    <property type="match status" value="1"/>
</dbReference>
<proteinExistence type="predicted"/>